<feature type="compositionally biased region" description="Acidic residues" evidence="1">
    <location>
        <begin position="173"/>
        <end position="183"/>
    </location>
</feature>
<dbReference type="Proteomes" id="UP001497457">
    <property type="component" value="Chromosome 9rd"/>
</dbReference>
<name>A0ABC9GE89_9POAL</name>
<sequence>MKRRWRSKSRKSGGSSSPSRSGRPASPNRSGETASSYASADLDREGGDERMEHRRSQGADGLPSPGEETAARPNTRRKKERLKWGETAGLCVYIPTRIMSKFRGDVGAAVKAYIEEGNAPEVLKAYMARLEEEKANALAALKGTKEESIKQNDDAQEEAHSGSSCSSSQSGDAQEEAPFDGEEASLRLKMGNKPEQSYSRDCGKIAQDEDKGGHSGKKTTPPVEDEQHSDKIGVHAIEEHKQEQGSASGHVQALLDMDAKTVREKILYFFRRLNYTPDSGDYIPEYDQEQLIQLAEQLAFYRIRAYELTVDSKLADLSDEHLKLQYPGSKLYDNCYFKYYEESLEWYFDPQRCRSGHFDNYQRLVLHHYRGYLDWDYYRSILNTYEEDLAYVQYFEEVANKTEWIEDYLGGGKIKWQRIRSLALIQALEIAAGFPNVSRLLVTYGFQEYIHSIKCDHSSKGLDDLHFEIWKRVAKGKMSFKEALLEIDIKDLFPSRSFEIKRELENNPGSSKIKDYYDARVAVIDKMASDDKARKLIREVIRESVSKPKYYLDYARKKLDIANAIELVPKGRRRVVAPQGKGDNGKAKAYLEGHNSSRVWLMETIILLLPWAIELLGGHDLNALIINGLVIILRRHNNSSILQGPG</sequence>
<proteinExistence type="predicted"/>
<dbReference type="PANTHER" id="PTHR34480:SF11">
    <property type="entry name" value="OS05G0173500 PROTEIN"/>
    <property type="match status" value="1"/>
</dbReference>
<organism evidence="2 3">
    <name type="scientific">Urochloa decumbens</name>
    <dbReference type="NCBI Taxonomy" id="240449"/>
    <lineage>
        <taxon>Eukaryota</taxon>
        <taxon>Viridiplantae</taxon>
        <taxon>Streptophyta</taxon>
        <taxon>Embryophyta</taxon>
        <taxon>Tracheophyta</taxon>
        <taxon>Spermatophyta</taxon>
        <taxon>Magnoliopsida</taxon>
        <taxon>Liliopsida</taxon>
        <taxon>Poales</taxon>
        <taxon>Poaceae</taxon>
        <taxon>PACMAD clade</taxon>
        <taxon>Panicoideae</taxon>
        <taxon>Panicodae</taxon>
        <taxon>Paniceae</taxon>
        <taxon>Melinidinae</taxon>
        <taxon>Urochloa</taxon>
    </lineage>
</organism>
<feature type="compositionally biased region" description="Basic and acidic residues" evidence="1">
    <location>
        <begin position="201"/>
        <end position="213"/>
    </location>
</feature>
<accession>A0ABC9GE89</accession>
<protein>
    <submittedName>
        <fullName evidence="2">Uncharacterized protein</fullName>
    </submittedName>
</protein>
<feature type="compositionally biased region" description="Basic residues" evidence="1">
    <location>
        <begin position="1"/>
        <end position="11"/>
    </location>
</feature>
<feature type="compositionally biased region" description="Basic and acidic residues" evidence="1">
    <location>
        <begin position="144"/>
        <end position="160"/>
    </location>
</feature>
<feature type="region of interest" description="Disordered" evidence="1">
    <location>
        <begin position="1"/>
        <end position="82"/>
    </location>
</feature>
<feature type="region of interest" description="Disordered" evidence="1">
    <location>
        <begin position="144"/>
        <end position="228"/>
    </location>
</feature>
<gene>
    <name evidence="2" type="ORF">URODEC1_LOCUS114886</name>
</gene>
<evidence type="ECO:0000313" key="2">
    <source>
        <dbReference type="EMBL" id="CAL5092415.1"/>
    </source>
</evidence>
<reference evidence="2" key="1">
    <citation type="submission" date="2024-10" db="EMBL/GenBank/DDBJ databases">
        <authorList>
            <person name="Ryan C."/>
        </authorList>
    </citation>
    <scope>NUCLEOTIDE SEQUENCE [LARGE SCALE GENOMIC DNA]</scope>
</reference>
<dbReference type="PANTHER" id="PTHR34480">
    <property type="entry name" value="OS01G0967800 PROTEIN-RELATED"/>
    <property type="match status" value="1"/>
</dbReference>
<dbReference type="EMBL" id="OZ075119">
    <property type="protein sequence ID" value="CAL5092415.1"/>
    <property type="molecule type" value="Genomic_DNA"/>
</dbReference>
<evidence type="ECO:0000256" key="1">
    <source>
        <dbReference type="SAM" id="MobiDB-lite"/>
    </source>
</evidence>
<feature type="compositionally biased region" description="Basic and acidic residues" evidence="1">
    <location>
        <begin position="41"/>
        <end position="57"/>
    </location>
</feature>
<feature type="compositionally biased region" description="Low complexity" evidence="1">
    <location>
        <begin position="12"/>
        <end position="30"/>
    </location>
</feature>
<feature type="compositionally biased region" description="Low complexity" evidence="1">
    <location>
        <begin position="161"/>
        <end position="171"/>
    </location>
</feature>
<dbReference type="AlphaFoldDB" id="A0ABC9GE89"/>
<evidence type="ECO:0000313" key="3">
    <source>
        <dbReference type="Proteomes" id="UP001497457"/>
    </source>
</evidence>
<keyword evidence="3" id="KW-1185">Reference proteome</keyword>